<dbReference type="UniPathway" id="UPA00138"/>
<evidence type="ECO:0000256" key="9">
    <source>
        <dbReference type="ARBA" id="ARBA00023211"/>
    </source>
</evidence>
<feature type="binding site" evidence="11">
    <location>
        <position position="322"/>
    </location>
    <ligand>
        <name>substrate</name>
    </ligand>
</feature>
<organism evidence="15 16">
    <name type="scientific">Collimonas fungivorans (strain Ter331)</name>
    <dbReference type="NCBI Taxonomy" id="1005048"/>
    <lineage>
        <taxon>Bacteria</taxon>
        <taxon>Pseudomonadati</taxon>
        <taxon>Pseudomonadota</taxon>
        <taxon>Betaproteobacteria</taxon>
        <taxon>Burkholderiales</taxon>
        <taxon>Oxalobacteraceae</taxon>
        <taxon>Collimonas</taxon>
    </lineage>
</organism>
<keyword evidence="10 11" id="KW-0456">Lyase</keyword>
<reference evidence="15 16" key="3">
    <citation type="journal article" date="2008" name="FEMS Microbiol. Ecol.">
        <title>Identification and characterization of genes underlying chitinolysis in Collimonas fungivorans Ter331.</title>
        <authorList>
            <person name="Fritsche K."/>
            <person name="de Boer W."/>
            <person name="Gerards S."/>
            <person name="van den Berg M."/>
            <person name="van Veen J.A."/>
            <person name="Leveau J.H."/>
        </authorList>
    </citation>
    <scope>NUCLEOTIDE SEQUENCE [LARGE SCALE GENOMIC DNA]</scope>
    <source>
        <strain evidence="15 16">Ter331</strain>
    </source>
</reference>
<dbReference type="Proteomes" id="UP000008392">
    <property type="component" value="Chromosome"/>
</dbReference>
<evidence type="ECO:0000313" key="15">
    <source>
        <dbReference type="EMBL" id="AEK64247.1"/>
    </source>
</evidence>
<evidence type="ECO:0000256" key="10">
    <source>
        <dbReference type="ARBA" id="ARBA00023239"/>
    </source>
</evidence>
<feature type="binding site" evidence="11">
    <location>
        <position position="275"/>
    </location>
    <ligand>
        <name>Mn(2+)</name>
        <dbReference type="ChEBI" id="CHEBI:29035"/>
    </ligand>
</feature>
<comment type="function">
    <text evidence="11">Catalyzes the conversion of oxaloacetate (OAA) to phosphoenolpyruvate (PEP), the rate-limiting step in the metabolic pathway that produces glucose from lactate and other precursors derived from the citric acid cycle.</text>
</comment>
<feature type="binding site" evidence="11">
    <location>
        <position position="445"/>
    </location>
    <ligand>
        <name>GTP</name>
        <dbReference type="ChEBI" id="CHEBI:37565"/>
    </ligand>
</feature>
<dbReference type="STRING" id="1005048.CFU_4426"/>
<evidence type="ECO:0000256" key="11">
    <source>
        <dbReference type="HAMAP-Rule" id="MF_00452"/>
    </source>
</evidence>
<dbReference type="Pfam" id="PF00821">
    <property type="entry name" value="PEPCK_GTP"/>
    <property type="match status" value="1"/>
</dbReference>
<dbReference type="Pfam" id="PF17297">
    <property type="entry name" value="PEPCK_N"/>
    <property type="match status" value="1"/>
</dbReference>
<dbReference type="SUPFAM" id="SSF68923">
    <property type="entry name" value="PEP carboxykinase N-terminal domain"/>
    <property type="match status" value="1"/>
</dbReference>
<dbReference type="InterPro" id="IPR013035">
    <property type="entry name" value="PEP_carboxykinase_C"/>
</dbReference>
<dbReference type="GO" id="GO:0042594">
    <property type="term" value="P:response to starvation"/>
    <property type="evidence" value="ECO:0007669"/>
    <property type="project" value="TreeGrafter"/>
</dbReference>
<reference evidence="15 16" key="5">
    <citation type="journal article" date="2011" name="ISME J.">
        <title>Dual transcriptional profiling of a bacterial/fungal confrontation: Collimonas fungivorans versus Aspergillus niger.</title>
        <authorList>
            <person name="Mela F."/>
            <person name="Fritsche K."/>
            <person name="de Boer W."/>
            <person name="van Veen J.A."/>
            <person name="de Graaff L.H."/>
            <person name="van den Berg M."/>
            <person name="Leveau J.H."/>
        </authorList>
    </citation>
    <scope>NUCLEOTIDE SEQUENCE [LARGE SCALE GENOMIC DNA]</scope>
    <source>
        <strain evidence="15 16">Ter331</strain>
    </source>
</reference>
<dbReference type="Gene3D" id="2.170.8.10">
    <property type="entry name" value="Phosphoenolpyruvate Carboxykinase, domain 2"/>
    <property type="match status" value="1"/>
</dbReference>
<evidence type="ECO:0000256" key="6">
    <source>
        <dbReference type="ARBA" id="ARBA00022741"/>
    </source>
</evidence>
<evidence type="ECO:0000256" key="2">
    <source>
        <dbReference type="ARBA" id="ARBA00005796"/>
    </source>
</evidence>
<dbReference type="GO" id="GO:0030145">
    <property type="term" value="F:manganese ion binding"/>
    <property type="evidence" value="ECO:0007669"/>
    <property type="project" value="UniProtKB-UniRule"/>
</dbReference>
<evidence type="ECO:0000256" key="7">
    <source>
        <dbReference type="ARBA" id="ARBA00022793"/>
    </source>
</evidence>
<feature type="domain" description="Phosphoenolpyruvate carboxykinase GTP-utilising N-terminal" evidence="14">
    <location>
        <begin position="67"/>
        <end position="287"/>
    </location>
</feature>
<dbReference type="GO" id="GO:0033993">
    <property type="term" value="P:response to lipid"/>
    <property type="evidence" value="ECO:0007669"/>
    <property type="project" value="TreeGrafter"/>
</dbReference>
<dbReference type="InterPro" id="IPR008209">
    <property type="entry name" value="PEP_carboxykinase_GTP"/>
</dbReference>
<dbReference type="InterPro" id="IPR035077">
    <property type="entry name" value="PEP_carboxykinase_GTP_C"/>
</dbReference>
<accession>G0AFS7</accession>
<dbReference type="GO" id="GO:0019543">
    <property type="term" value="P:propionate catabolic process"/>
    <property type="evidence" value="ECO:0007669"/>
    <property type="project" value="TreeGrafter"/>
</dbReference>
<keyword evidence="4 11" id="KW-0312">Gluconeogenesis</keyword>
<evidence type="ECO:0000256" key="8">
    <source>
        <dbReference type="ARBA" id="ARBA00023134"/>
    </source>
</evidence>
<keyword evidence="8 11" id="KW-0342">GTP-binding</keyword>
<keyword evidence="15" id="KW-0808">Transferase</keyword>
<dbReference type="HAMAP" id="MF_00452">
    <property type="entry name" value="PEPCK_GTP"/>
    <property type="match status" value="1"/>
</dbReference>
<feature type="binding site" evidence="11">
    <location>
        <begin position="443"/>
        <end position="445"/>
    </location>
    <ligand>
        <name>substrate</name>
    </ligand>
</feature>
<dbReference type="CDD" id="cd00819">
    <property type="entry name" value="PEPCK_GTP"/>
    <property type="match status" value="1"/>
</dbReference>
<dbReference type="EC" id="4.1.1.32" evidence="11"/>
<dbReference type="PIRSF" id="PIRSF001348">
    <property type="entry name" value="PEP_carboxykinase_GTP"/>
    <property type="match status" value="1"/>
</dbReference>
<keyword evidence="7 11" id="KW-0210">Decarboxylase</keyword>
<dbReference type="GO" id="GO:0046327">
    <property type="term" value="P:glycerol biosynthetic process from pyruvate"/>
    <property type="evidence" value="ECO:0007669"/>
    <property type="project" value="TreeGrafter"/>
</dbReference>
<evidence type="ECO:0000259" key="14">
    <source>
        <dbReference type="Pfam" id="PF17297"/>
    </source>
</evidence>
<proteinExistence type="inferred from homology"/>
<reference evidence="15 16" key="4">
    <citation type="journal article" date="2010" name="Environ. Microbiol.">
        <title>The bacterial genus Collimonas: mycophagy, weathering and other adaptive solutions to life in oligotrophic soil environments.</title>
        <authorList>
            <person name="Leveau J.H."/>
            <person name="Uroz S."/>
            <person name="de Boer W."/>
        </authorList>
    </citation>
    <scope>NUCLEOTIDE SEQUENCE [LARGE SCALE GENOMIC DNA]</scope>
    <source>
        <strain evidence="15 16">Ter331</strain>
    </source>
</reference>
<dbReference type="GO" id="GO:0004613">
    <property type="term" value="F:phosphoenolpyruvate carboxykinase (GTP) activity"/>
    <property type="evidence" value="ECO:0007669"/>
    <property type="project" value="UniProtKB-UniRule"/>
</dbReference>
<dbReference type="PANTHER" id="PTHR11561">
    <property type="entry name" value="PHOSPHOENOLPYRUVATE CARBOXYKINASE"/>
    <property type="match status" value="1"/>
</dbReference>
<evidence type="ECO:0000256" key="5">
    <source>
        <dbReference type="ARBA" id="ARBA00022723"/>
    </source>
</evidence>
<dbReference type="InterPro" id="IPR035078">
    <property type="entry name" value="PEP_carboxykinase_GTP_N"/>
</dbReference>
<reference evidence="15 16" key="1">
    <citation type="journal article" date="2004" name="Environ. Microbiol.">
        <title>Phylogeny-function analysis of (meta)genomic libraries: screening for expression of ribosomal RNA genes by large-insert library fluorescent in situ hybridization (LIL-FISH).</title>
        <authorList>
            <person name="Leveau J.H."/>
            <person name="Gerards S."/>
            <person name="de Boer W."/>
            <person name="van Veen J.A."/>
        </authorList>
    </citation>
    <scope>NUCLEOTIDE SEQUENCE [LARGE SCALE GENOMIC DNA]</scope>
    <source>
        <strain evidence="15 16">Ter331</strain>
    </source>
</reference>
<comment type="cofactor">
    <cofactor evidence="11">
        <name>Mn(2+)</name>
        <dbReference type="ChEBI" id="CHEBI:29035"/>
    </cofactor>
    <text evidence="11">Binds 1 Mn(2+) ion per subunit.</text>
</comment>
<gene>
    <name evidence="11 15" type="primary">pckG</name>
    <name evidence="15" type="ordered locus">CFU_4426</name>
</gene>
<evidence type="ECO:0000313" key="16">
    <source>
        <dbReference type="Proteomes" id="UP000008392"/>
    </source>
</evidence>
<feature type="active site" evidence="11">
    <location>
        <position position="324"/>
    </location>
</feature>
<comment type="subcellular location">
    <subcellularLocation>
        <location evidence="11">Cytoplasm</location>
    </subcellularLocation>
</comment>
<feature type="domain" description="Phosphoenolpyruvate carboxykinase C-terminal P-loop" evidence="13">
    <location>
        <begin position="291"/>
        <end position="661"/>
    </location>
</feature>
<feature type="binding site" evidence="11">
    <location>
        <begin position="323"/>
        <end position="328"/>
    </location>
    <ligand>
        <name>GTP</name>
        <dbReference type="ChEBI" id="CHEBI:37565"/>
    </ligand>
</feature>
<feature type="compositionally biased region" description="Basic residues" evidence="12">
    <location>
        <begin position="1"/>
        <end position="10"/>
    </location>
</feature>
<dbReference type="PANTHER" id="PTHR11561:SF0">
    <property type="entry name" value="PHOSPHOENOLPYRUVATE CARBOXYKINASE [GTP]-RELATED"/>
    <property type="match status" value="1"/>
</dbReference>
<feature type="binding site" evidence="11">
    <location>
        <position position="349"/>
    </location>
    <ligand>
        <name>Mn(2+)</name>
        <dbReference type="ChEBI" id="CHEBI:29035"/>
    </ligand>
</feature>
<feature type="binding site" evidence="11">
    <location>
        <begin position="574"/>
        <end position="577"/>
    </location>
    <ligand>
        <name>GTP</name>
        <dbReference type="ChEBI" id="CHEBI:37565"/>
    </ligand>
</feature>
<dbReference type="PROSITE" id="PS00505">
    <property type="entry name" value="PEPCK_GTP"/>
    <property type="match status" value="1"/>
</dbReference>
<dbReference type="GO" id="GO:0005829">
    <property type="term" value="C:cytosol"/>
    <property type="evidence" value="ECO:0007669"/>
    <property type="project" value="TreeGrafter"/>
</dbReference>
<feature type="binding site" evidence="11">
    <location>
        <position position="127"/>
    </location>
    <ligand>
        <name>substrate</name>
    </ligand>
</feature>
<keyword evidence="6 11" id="KW-0547">Nucleotide-binding</keyword>
<dbReference type="GO" id="GO:0006107">
    <property type="term" value="P:oxaloacetate metabolic process"/>
    <property type="evidence" value="ECO:0007669"/>
    <property type="project" value="TreeGrafter"/>
</dbReference>
<dbReference type="Gene3D" id="3.90.228.20">
    <property type="match status" value="1"/>
</dbReference>
<feature type="binding site" evidence="11">
    <location>
        <begin position="266"/>
        <end position="268"/>
    </location>
    <ligand>
        <name>substrate</name>
    </ligand>
</feature>
<comment type="similarity">
    <text evidence="2 11">Belongs to the phosphoenolpyruvate carboxykinase [GTP] family.</text>
</comment>
<evidence type="ECO:0000256" key="12">
    <source>
        <dbReference type="SAM" id="MobiDB-lite"/>
    </source>
</evidence>
<comment type="pathway">
    <text evidence="1 11">Carbohydrate biosynthesis; gluconeogenesis.</text>
</comment>
<keyword evidence="5 11" id="KW-0479">Metal-binding</keyword>
<keyword evidence="9 11" id="KW-0464">Manganese</keyword>
<dbReference type="NCBIfam" id="NF003253">
    <property type="entry name" value="PRK04210.1"/>
    <property type="match status" value="1"/>
</dbReference>
<keyword evidence="11" id="KW-0963">Cytoplasm</keyword>
<keyword evidence="15" id="KW-0670">Pyruvate</keyword>
<dbReference type="InterPro" id="IPR008210">
    <property type="entry name" value="PEP_carboxykinase_N"/>
</dbReference>
<evidence type="ECO:0000256" key="3">
    <source>
        <dbReference type="ARBA" id="ARBA00011245"/>
    </source>
</evidence>
<dbReference type="InterPro" id="IPR018091">
    <property type="entry name" value="PEP_carboxykin_GTP_CS"/>
</dbReference>
<dbReference type="GO" id="GO:0005525">
    <property type="term" value="F:GTP binding"/>
    <property type="evidence" value="ECO:0007669"/>
    <property type="project" value="UniProtKB-UniRule"/>
</dbReference>
<keyword evidence="15" id="KW-0418">Kinase</keyword>
<dbReference type="FunFam" id="3.40.449.10:FF:000005">
    <property type="entry name" value="Phosphoenolpyruvate carboxykinase [GTP]"/>
    <property type="match status" value="1"/>
</dbReference>
<evidence type="ECO:0000259" key="13">
    <source>
        <dbReference type="Pfam" id="PF00821"/>
    </source>
</evidence>
<dbReference type="Gene3D" id="3.40.449.10">
    <property type="entry name" value="Phosphoenolpyruvate Carboxykinase, domain 1"/>
    <property type="match status" value="1"/>
</dbReference>
<name>G0AFS7_COLFT</name>
<reference evidence="16" key="6">
    <citation type="submission" date="2011-05" db="EMBL/GenBank/DDBJ databases">
        <title>Complete sequence of Collimonas fungivorans Ter331.</title>
        <authorList>
            <person name="Leveau J.H."/>
        </authorList>
    </citation>
    <scope>NUCLEOTIDE SEQUENCE [LARGE SCALE GENOMIC DNA]</scope>
    <source>
        <strain evidence="16">Ter331</strain>
    </source>
</reference>
<comment type="subunit">
    <text evidence="3 11">Monomer.</text>
</comment>
<protein>
    <recommendedName>
        <fullName evidence="11">Phosphoenolpyruvate carboxykinase [GTP]</fullName>
        <shortName evidence="11">PEP carboxykinase</shortName>
        <shortName evidence="11">PEPCK</shortName>
        <ecNumber evidence="11">4.1.1.32</ecNumber>
    </recommendedName>
    <alternativeName>
        <fullName evidence="11">GTP-dependent phosphoenolpyruvate carboxykinase</fullName>
        <shortName evidence="11">GTP-PEPCK</shortName>
    </alternativeName>
</protein>
<feature type="binding site" evidence="11">
    <location>
        <position position="295"/>
    </location>
    <ligand>
        <name>Mn(2+)</name>
        <dbReference type="ChEBI" id="CHEBI:29035"/>
    </ligand>
</feature>
<comment type="catalytic activity">
    <reaction evidence="11">
        <text>oxaloacetate + GTP = phosphoenolpyruvate + GDP + CO2</text>
        <dbReference type="Rhea" id="RHEA:10388"/>
        <dbReference type="ChEBI" id="CHEBI:16452"/>
        <dbReference type="ChEBI" id="CHEBI:16526"/>
        <dbReference type="ChEBI" id="CHEBI:37565"/>
        <dbReference type="ChEBI" id="CHEBI:58189"/>
        <dbReference type="ChEBI" id="CHEBI:58702"/>
        <dbReference type="EC" id="4.1.1.32"/>
    </reaction>
</comment>
<dbReference type="GO" id="GO:0071333">
    <property type="term" value="P:cellular response to glucose stimulus"/>
    <property type="evidence" value="ECO:0007669"/>
    <property type="project" value="TreeGrafter"/>
</dbReference>
<feature type="region of interest" description="Disordered" evidence="12">
    <location>
        <begin position="1"/>
        <end position="24"/>
    </location>
</feature>
<dbReference type="SUPFAM" id="SSF53795">
    <property type="entry name" value="PEP carboxykinase-like"/>
    <property type="match status" value="1"/>
</dbReference>
<dbReference type="HOGENOM" id="CLU_028872_1_1_4"/>
<dbReference type="GO" id="GO:0016301">
    <property type="term" value="F:kinase activity"/>
    <property type="evidence" value="ECO:0007669"/>
    <property type="project" value="UniProtKB-KW"/>
</dbReference>
<dbReference type="GO" id="GO:0006094">
    <property type="term" value="P:gluconeogenesis"/>
    <property type="evidence" value="ECO:0007669"/>
    <property type="project" value="UniProtKB-UniRule"/>
</dbReference>
<dbReference type="KEGG" id="cfu:CFU_4426"/>
<reference evidence="15 16" key="2">
    <citation type="journal article" date="2006" name="J. Microbiol. Methods">
        <title>Genomic flank-sequencing of plasposon insertion sites for rapid identification of functional genes.</title>
        <authorList>
            <person name="Leveau J.H."/>
            <person name="Gerards S."/>
            <person name="Fritsche K."/>
            <person name="Zondag G."/>
            <person name="van Veen J.A."/>
        </authorList>
    </citation>
    <scope>NUCLEOTIDE SEQUENCE [LARGE SCALE GENOMIC DNA]</scope>
    <source>
        <strain evidence="15 16">Ter331</strain>
    </source>
</reference>
<sequence>MRIARSKRTRIQPTDTARQPGAARWQEEGKKQISLLVLEVVFMNQPLMGGIAAINAPAFVKQQKLINWVAEVAALTKPDRIYWCDGSQAEYDRLCSEMVAAGTMKKLNQEKRPNSYLACSDPSDVARVEDRTFICSAKEEDAGPTNNWTDPAEMRKTLHGLFDGCMQGRTMYVVPFSMGPLGSPIAHIGVELSDSPYVAVNMRIMTRMGKAVYDVLGSDGEFVPCVHSVGAPLAAGQKDVAWPCNPTKYIVHYPETREIWSYGSGYGGNALLGKKCFALRIASTMGRDQGWLAEHMLILGVESPAVNGKPGKKHYVAAAFPSACGKTNFAMLIPPAGFEGWKVTTIGDDIAWIKPGADGRLYAINPEAGYFGVAPGTNDKTNYNCMASLRENTIFTNVALTDDGDVWWEGMSSTAPAHLIDWQGKDWTPAIAKETGAKAAHPNARFTVAATQNPVIDAAWDDPAGVPISAFIFGGRRSTTVPLVTEARNWVEGVYMAATMGSETTAAAAGQQGVVRRDPFAMLPFIGYNMSDYFQHWLTLGEKLAQPNQAELPKIFCVNWFRTGADGKFVWPGFGDNMRVLKWMLDRLDGKQGGVEHLFGVTPRYADLSWEGLDFSEEQFERITAIDKAAWKAETELHAELFDKLKHHLPQQLAKVKLALEKNLAE</sequence>
<dbReference type="EMBL" id="CP002745">
    <property type="protein sequence ID" value="AEK64247.1"/>
    <property type="molecule type" value="Genomic_DNA"/>
</dbReference>
<evidence type="ECO:0000256" key="4">
    <source>
        <dbReference type="ARBA" id="ARBA00022432"/>
    </source>
</evidence>
<keyword evidence="16" id="KW-1185">Reference proteome</keyword>
<dbReference type="AlphaFoldDB" id="G0AFS7"/>
<dbReference type="eggNOG" id="COG1274">
    <property type="taxonomic scope" value="Bacteria"/>
</dbReference>
<feature type="binding site" evidence="11">
    <location>
        <position position="476"/>
    </location>
    <ligand>
        <name>GTP</name>
        <dbReference type="ChEBI" id="CHEBI:37565"/>
    </ligand>
</feature>
<evidence type="ECO:0000256" key="1">
    <source>
        <dbReference type="ARBA" id="ARBA00004742"/>
    </source>
</evidence>